<gene>
    <name evidence="1" type="ORF">POPTR_006G173350</name>
</gene>
<organism evidence="1 2">
    <name type="scientific">Populus trichocarpa</name>
    <name type="common">Western balsam poplar</name>
    <name type="synonym">Populus balsamifera subsp. trichocarpa</name>
    <dbReference type="NCBI Taxonomy" id="3694"/>
    <lineage>
        <taxon>Eukaryota</taxon>
        <taxon>Viridiplantae</taxon>
        <taxon>Streptophyta</taxon>
        <taxon>Embryophyta</taxon>
        <taxon>Tracheophyta</taxon>
        <taxon>Spermatophyta</taxon>
        <taxon>Magnoliopsida</taxon>
        <taxon>eudicotyledons</taxon>
        <taxon>Gunneridae</taxon>
        <taxon>Pentapetalae</taxon>
        <taxon>rosids</taxon>
        <taxon>fabids</taxon>
        <taxon>Malpighiales</taxon>
        <taxon>Salicaceae</taxon>
        <taxon>Saliceae</taxon>
        <taxon>Populus</taxon>
    </lineage>
</organism>
<reference evidence="1 2" key="1">
    <citation type="journal article" date="2006" name="Science">
        <title>The genome of black cottonwood, Populus trichocarpa (Torr. &amp; Gray).</title>
        <authorList>
            <person name="Tuskan G.A."/>
            <person name="Difazio S."/>
            <person name="Jansson S."/>
            <person name="Bohlmann J."/>
            <person name="Grigoriev I."/>
            <person name="Hellsten U."/>
            <person name="Putnam N."/>
            <person name="Ralph S."/>
            <person name="Rombauts S."/>
            <person name="Salamov A."/>
            <person name="Schein J."/>
            <person name="Sterck L."/>
            <person name="Aerts A."/>
            <person name="Bhalerao R.R."/>
            <person name="Bhalerao R.P."/>
            <person name="Blaudez D."/>
            <person name="Boerjan W."/>
            <person name="Brun A."/>
            <person name="Brunner A."/>
            <person name="Busov V."/>
            <person name="Campbell M."/>
            <person name="Carlson J."/>
            <person name="Chalot M."/>
            <person name="Chapman J."/>
            <person name="Chen G.L."/>
            <person name="Cooper D."/>
            <person name="Coutinho P.M."/>
            <person name="Couturier J."/>
            <person name="Covert S."/>
            <person name="Cronk Q."/>
            <person name="Cunningham R."/>
            <person name="Davis J."/>
            <person name="Degroeve S."/>
            <person name="Dejardin A."/>
            <person name="Depamphilis C."/>
            <person name="Detter J."/>
            <person name="Dirks B."/>
            <person name="Dubchak I."/>
            <person name="Duplessis S."/>
            <person name="Ehlting J."/>
            <person name="Ellis B."/>
            <person name="Gendler K."/>
            <person name="Goodstein D."/>
            <person name="Gribskov M."/>
            <person name="Grimwood J."/>
            <person name="Groover A."/>
            <person name="Gunter L."/>
            <person name="Hamberger B."/>
            <person name="Heinze B."/>
            <person name="Helariutta Y."/>
            <person name="Henrissat B."/>
            <person name="Holligan D."/>
            <person name="Holt R."/>
            <person name="Huang W."/>
            <person name="Islam-Faridi N."/>
            <person name="Jones S."/>
            <person name="Jones-Rhoades M."/>
            <person name="Jorgensen R."/>
            <person name="Joshi C."/>
            <person name="Kangasjarvi J."/>
            <person name="Karlsson J."/>
            <person name="Kelleher C."/>
            <person name="Kirkpatrick R."/>
            <person name="Kirst M."/>
            <person name="Kohler A."/>
            <person name="Kalluri U."/>
            <person name="Larimer F."/>
            <person name="Leebens-Mack J."/>
            <person name="Leple J.C."/>
            <person name="Locascio P."/>
            <person name="Lou Y."/>
            <person name="Lucas S."/>
            <person name="Martin F."/>
            <person name="Montanini B."/>
            <person name="Napoli C."/>
            <person name="Nelson D.R."/>
            <person name="Nelson C."/>
            <person name="Nieminen K."/>
            <person name="Nilsson O."/>
            <person name="Pereda V."/>
            <person name="Peter G."/>
            <person name="Philippe R."/>
            <person name="Pilate G."/>
            <person name="Poliakov A."/>
            <person name="Razumovskaya J."/>
            <person name="Richardson P."/>
            <person name="Rinaldi C."/>
            <person name="Ritland K."/>
            <person name="Rouze P."/>
            <person name="Ryaboy D."/>
            <person name="Schmutz J."/>
            <person name="Schrader J."/>
            <person name="Segerman B."/>
            <person name="Shin H."/>
            <person name="Siddiqui A."/>
            <person name="Sterky F."/>
            <person name="Terry A."/>
            <person name="Tsai C.J."/>
            <person name="Uberbacher E."/>
            <person name="Unneberg P."/>
            <person name="Vahala J."/>
            <person name="Wall K."/>
            <person name="Wessler S."/>
            <person name="Yang G."/>
            <person name="Yin T."/>
            <person name="Douglas C."/>
            <person name="Marra M."/>
            <person name="Sandberg G."/>
            <person name="Van de Peer Y."/>
            <person name="Rokhsar D."/>
        </authorList>
    </citation>
    <scope>NUCLEOTIDE SEQUENCE [LARGE SCALE GENOMIC DNA]</scope>
    <source>
        <strain evidence="2">cv. Nisqually</strain>
    </source>
</reference>
<keyword evidence="2" id="KW-1185">Reference proteome</keyword>
<evidence type="ECO:0000313" key="1">
    <source>
        <dbReference type="EMBL" id="RQO91851.1"/>
    </source>
</evidence>
<dbReference type="InParanoid" id="A0A3N7FZD6"/>
<sequence>MRETYSKPPTNIHMRLYRRKEKFVPETDTFLLKTDMRNIESHVNGSCWEEEHESTSILNQINRLATGLKQRGY</sequence>
<proteinExistence type="predicted"/>
<protein>
    <submittedName>
        <fullName evidence="1">Uncharacterized protein</fullName>
    </submittedName>
</protein>
<name>A0A3N7FZD6_POPTR</name>
<dbReference type="Proteomes" id="UP000006729">
    <property type="component" value="Chromosome 6"/>
</dbReference>
<evidence type="ECO:0000313" key="2">
    <source>
        <dbReference type="Proteomes" id="UP000006729"/>
    </source>
</evidence>
<accession>A0A3N7FZD6</accession>
<dbReference type="EMBL" id="CM009295">
    <property type="protein sequence ID" value="RQO91851.1"/>
    <property type="molecule type" value="Genomic_DNA"/>
</dbReference>
<dbReference type="AlphaFoldDB" id="A0A3N7FZD6"/>